<evidence type="ECO:0000256" key="3">
    <source>
        <dbReference type="ARBA" id="ARBA00012374"/>
    </source>
</evidence>
<evidence type="ECO:0000256" key="7">
    <source>
        <dbReference type="ARBA" id="ARBA00022801"/>
    </source>
</evidence>
<protein>
    <recommendedName>
        <fullName evidence="4 14">Undecaprenyl-diphosphatase</fullName>
        <ecNumber evidence="3 14">3.6.1.27</ecNumber>
    </recommendedName>
    <alternativeName>
        <fullName evidence="12 14">Bacitracin resistance protein</fullName>
    </alternativeName>
    <alternativeName>
        <fullName evidence="11 14">Undecaprenyl pyrophosphate phosphatase</fullName>
    </alternativeName>
</protein>
<evidence type="ECO:0000313" key="15">
    <source>
        <dbReference type="EMBL" id="KKQ50169.1"/>
    </source>
</evidence>
<comment type="similarity">
    <text evidence="2 14">Belongs to the UppP family.</text>
</comment>
<dbReference type="PANTHER" id="PTHR30622">
    <property type="entry name" value="UNDECAPRENYL-DIPHOSPHATASE"/>
    <property type="match status" value="1"/>
</dbReference>
<keyword evidence="5 14" id="KW-1003">Cell membrane</keyword>
<dbReference type="EC" id="3.6.1.27" evidence="3 14"/>
<dbReference type="PATRIC" id="fig|1618488.3.peg.473"/>
<dbReference type="EMBL" id="LBTX01000008">
    <property type="protein sequence ID" value="KKQ50169.1"/>
    <property type="molecule type" value="Genomic_DNA"/>
</dbReference>
<reference evidence="15 16" key="1">
    <citation type="journal article" date="2015" name="Nature">
        <title>rRNA introns, odd ribosomes, and small enigmatic genomes across a large radiation of phyla.</title>
        <authorList>
            <person name="Brown C.T."/>
            <person name="Hug L.A."/>
            <person name="Thomas B.C."/>
            <person name="Sharon I."/>
            <person name="Castelle C.J."/>
            <person name="Singh A."/>
            <person name="Wilkins M.J."/>
            <person name="Williams K.H."/>
            <person name="Banfield J.F."/>
        </authorList>
    </citation>
    <scope>NUCLEOTIDE SEQUENCE [LARGE SCALE GENOMIC DNA]</scope>
</reference>
<evidence type="ECO:0000256" key="4">
    <source>
        <dbReference type="ARBA" id="ARBA00021581"/>
    </source>
</evidence>
<feature type="transmembrane region" description="Helical" evidence="14">
    <location>
        <begin position="124"/>
        <end position="144"/>
    </location>
</feature>
<comment type="caution">
    <text evidence="15">The sequence shown here is derived from an EMBL/GenBank/DDBJ whole genome shotgun (WGS) entry which is preliminary data.</text>
</comment>
<dbReference type="InterPro" id="IPR003824">
    <property type="entry name" value="UppP"/>
</dbReference>
<feature type="transmembrane region" description="Helical" evidence="14">
    <location>
        <begin position="191"/>
        <end position="212"/>
    </location>
</feature>
<dbReference type="GO" id="GO:0071555">
    <property type="term" value="P:cell wall organization"/>
    <property type="evidence" value="ECO:0007669"/>
    <property type="project" value="UniProtKB-KW"/>
</dbReference>
<dbReference type="GO" id="GO:0008360">
    <property type="term" value="P:regulation of cell shape"/>
    <property type="evidence" value="ECO:0007669"/>
    <property type="project" value="UniProtKB-KW"/>
</dbReference>
<dbReference type="PANTHER" id="PTHR30622:SF2">
    <property type="entry name" value="UNDECAPRENYL-DIPHOSPHATASE"/>
    <property type="match status" value="1"/>
</dbReference>
<keyword evidence="10 14" id="KW-0046">Antibiotic resistance</keyword>
<dbReference type="Proteomes" id="UP000034231">
    <property type="component" value="Unassembled WGS sequence"/>
</dbReference>
<dbReference type="Pfam" id="PF02673">
    <property type="entry name" value="BacA"/>
    <property type="match status" value="1"/>
</dbReference>
<evidence type="ECO:0000256" key="9">
    <source>
        <dbReference type="ARBA" id="ARBA00023136"/>
    </source>
</evidence>
<comment type="miscellaneous">
    <text evidence="14">Bacitracin is thought to be involved in the inhibition of peptidoglycan synthesis by sequestering undecaprenyl diphosphate, thereby reducing the pool of lipid carrier available.</text>
</comment>
<dbReference type="AlphaFoldDB" id="A0A0G0KLX2"/>
<feature type="transmembrane region" description="Helical" evidence="14">
    <location>
        <begin position="164"/>
        <end position="184"/>
    </location>
</feature>
<dbReference type="HAMAP" id="MF_01006">
    <property type="entry name" value="Undec_diphosphatase"/>
    <property type="match status" value="1"/>
</dbReference>
<gene>
    <name evidence="14" type="primary">uppP</name>
    <name evidence="15" type="ORF">US68_C0008G0054</name>
</gene>
<comment type="catalytic activity">
    <reaction evidence="13 14">
        <text>di-trans,octa-cis-undecaprenyl diphosphate + H2O = di-trans,octa-cis-undecaprenyl phosphate + phosphate + H(+)</text>
        <dbReference type="Rhea" id="RHEA:28094"/>
        <dbReference type="ChEBI" id="CHEBI:15377"/>
        <dbReference type="ChEBI" id="CHEBI:15378"/>
        <dbReference type="ChEBI" id="CHEBI:43474"/>
        <dbReference type="ChEBI" id="CHEBI:58405"/>
        <dbReference type="ChEBI" id="CHEBI:60392"/>
        <dbReference type="EC" id="3.6.1.27"/>
    </reaction>
</comment>
<keyword evidence="14" id="KW-0133">Cell shape</keyword>
<feature type="transmembrane region" description="Helical" evidence="14">
    <location>
        <begin position="40"/>
        <end position="58"/>
    </location>
</feature>
<evidence type="ECO:0000256" key="14">
    <source>
        <dbReference type="HAMAP-Rule" id="MF_01006"/>
    </source>
</evidence>
<name>A0A0G0KLX2_9BACT</name>
<keyword evidence="9 14" id="KW-0472">Membrane</keyword>
<keyword evidence="8 14" id="KW-1133">Transmembrane helix</keyword>
<evidence type="ECO:0000256" key="8">
    <source>
        <dbReference type="ARBA" id="ARBA00022989"/>
    </source>
</evidence>
<organism evidence="15 16">
    <name type="scientific">Candidatus Shapirobacteria bacterium GW2011_GWE1_38_10</name>
    <dbReference type="NCBI Taxonomy" id="1618488"/>
    <lineage>
        <taxon>Bacteria</taxon>
        <taxon>Candidatus Shapironibacteriota</taxon>
    </lineage>
</organism>
<dbReference type="GO" id="GO:0046677">
    <property type="term" value="P:response to antibiotic"/>
    <property type="evidence" value="ECO:0007669"/>
    <property type="project" value="UniProtKB-UniRule"/>
</dbReference>
<feature type="transmembrane region" description="Helical" evidence="14">
    <location>
        <begin position="65"/>
        <end position="86"/>
    </location>
</feature>
<feature type="transmembrane region" description="Helical" evidence="14">
    <location>
        <begin position="224"/>
        <end position="241"/>
    </location>
</feature>
<dbReference type="GO" id="GO:0005886">
    <property type="term" value="C:plasma membrane"/>
    <property type="evidence" value="ECO:0007669"/>
    <property type="project" value="UniProtKB-SubCell"/>
</dbReference>
<keyword evidence="6 14" id="KW-0812">Transmembrane</keyword>
<evidence type="ECO:0000256" key="12">
    <source>
        <dbReference type="ARBA" id="ARBA00032932"/>
    </source>
</evidence>
<proteinExistence type="inferred from homology"/>
<evidence type="ECO:0000256" key="6">
    <source>
        <dbReference type="ARBA" id="ARBA00022692"/>
    </source>
</evidence>
<evidence type="ECO:0000256" key="10">
    <source>
        <dbReference type="ARBA" id="ARBA00023251"/>
    </source>
</evidence>
<sequence length="242" mass="26940">MSLIQTIILALTQGVTEFLPVSSSGHLNLFQHFFGFTPSLSFDIFLNTATLLSVLFFFRNQIKFFFSHLPQIIIASIPATLVGFFLKDTVESVFSNIWLLPLFFLINSLILFSTKKSKGEKSEISLIQAFIVGFSQAFAIFPGVSRAGTTIATGLALGLSPVTAFNFSFALFIPASIGAILLGYKDLDVTALITSQYLFAFLLTFIVGIIALKLLQKFLKRRQIWYFGIYTIILALLLFFLL</sequence>
<keyword evidence="14" id="KW-0961">Cell wall biogenesis/degradation</keyword>
<evidence type="ECO:0000313" key="16">
    <source>
        <dbReference type="Proteomes" id="UP000034231"/>
    </source>
</evidence>
<comment type="function">
    <text evidence="14">Catalyzes the dephosphorylation of undecaprenyl diphosphate (UPP). Confers resistance to bacitracin.</text>
</comment>
<accession>A0A0G0KLX2</accession>
<dbReference type="GO" id="GO:0009252">
    <property type="term" value="P:peptidoglycan biosynthetic process"/>
    <property type="evidence" value="ECO:0007669"/>
    <property type="project" value="UniProtKB-KW"/>
</dbReference>
<evidence type="ECO:0000256" key="13">
    <source>
        <dbReference type="ARBA" id="ARBA00047594"/>
    </source>
</evidence>
<dbReference type="GO" id="GO:0050380">
    <property type="term" value="F:undecaprenyl-diphosphatase activity"/>
    <property type="evidence" value="ECO:0007669"/>
    <property type="project" value="UniProtKB-UniRule"/>
</dbReference>
<comment type="subcellular location">
    <subcellularLocation>
        <location evidence="1 14">Cell membrane</location>
        <topology evidence="1 14">Multi-pass membrane protein</topology>
    </subcellularLocation>
</comment>
<keyword evidence="14" id="KW-0573">Peptidoglycan synthesis</keyword>
<keyword evidence="7 14" id="KW-0378">Hydrolase</keyword>
<evidence type="ECO:0000256" key="2">
    <source>
        <dbReference type="ARBA" id="ARBA00010621"/>
    </source>
</evidence>
<feature type="transmembrane region" description="Helical" evidence="14">
    <location>
        <begin position="92"/>
        <end position="112"/>
    </location>
</feature>
<evidence type="ECO:0000256" key="5">
    <source>
        <dbReference type="ARBA" id="ARBA00022475"/>
    </source>
</evidence>
<evidence type="ECO:0000256" key="1">
    <source>
        <dbReference type="ARBA" id="ARBA00004651"/>
    </source>
</evidence>
<evidence type="ECO:0000256" key="11">
    <source>
        <dbReference type="ARBA" id="ARBA00032707"/>
    </source>
</evidence>